<dbReference type="SUPFAM" id="SSF53756">
    <property type="entry name" value="UDP-Glycosyltransferase/glycogen phosphorylase"/>
    <property type="match status" value="1"/>
</dbReference>
<evidence type="ECO:0000313" key="3">
    <source>
        <dbReference type="Proteomes" id="UP000305792"/>
    </source>
</evidence>
<dbReference type="GO" id="GO:0016758">
    <property type="term" value="F:hexosyltransferase activity"/>
    <property type="evidence" value="ECO:0007669"/>
    <property type="project" value="InterPro"/>
</dbReference>
<dbReference type="RefSeq" id="WP_136531148.1">
    <property type="nucleotide sequence ID" value="NZ_STGX01000014.1"/>
</dbReference>
<protein>
    <recommendedName>
        <fullName evidence="1">Glycosyl transferase family 28 C-terminal domain-containing protein</fullName>
    </recommendedName>
</protein>
<dbReference type="PANTHER" id="PTHR21015:SF22">
    <property type="entry name" value="GLYCOSYLTRANSFERASE"/>
    <property type="match status" value="1"/>
</dbReference>
<dbReference type="OrthoDB" id="6620093at2"/>
<dbReference type="InterPro" id="IPR007235">
    <property type="entry name" value="Glyco_trans_28_C"/>
</dbReference>
<comment type="caution">
    <text evidence="2">The sequence shown here is derived from an EMBL/GenBank/DDBJ whole genome shotgun (WGS) entry which is preliminary data.</text>
</comment>
<dbReference type="Pfam" id="PF04101">
    <property type="entry name" value="Glyco_tran_28_C"/>
    <property type="match status" value="1"/>
</dbReference>
<dbReference type="EMBL" id="STGX01000014">
    <property type="protein sequence ID" value="THV26519.1"/>
    <property type="molecule type" value="Genomic_DNA"/>
</dbReference>
<gene>
    <name evidence="2" type="ORF">E9998_18350</name>
</gene>
<evidence type="ECO:0000259" key="1">
    <source>
        <dbReference type="Pfam" id="PF04101"/>
    </source>
</evidence>
<accession>A0A4S8PE18</accession>
<sequence>MTAPLRVLFVAFSRSSLGHVARMRTAAARFAGAGHEVAVAVHEEARPIVERAGLRWIGIDEIGPAPAWRGMSDEAGLRAFARTRLASPAYVERSMDDELNAIDAFGPDAVVSDMRNTASVAASMRGLPSFTVHNLRLFRHPMHAVLPEILATLDGLRVPDVHARKVLGDAMLVPDLPLLDPLTDVPPATAALVASLAAEIRHIGPLAPEDLREPDGERAPLLNVTLGGSGLGEEDLVRIVAAASGLGVPVAVTLGGKDPGGLTGRLRAAGGSAVDVAEFRHDAADLMARSTAAVVHGGHASMLEGLLTATPLVFLPHSEEQRGNAARVAALGLGDVLDGAADTVAIEAALKAALSADPAPHRAFATQLRATDGAAAMIERVTAGVAVHRLAGARDAA</sequence>
<evidence type="ECO:0000313" key="2">
    <source>
        <dbReference type="EMBL" id="THV26519.1"/>
    </source>
</evidence>
<reference evidence="2 3" key="1">
    <citation type="journal article" date="2018" name="Int. J. Syst. Evol. Microbiol.">
        <title>Glycomyces paridis sp. nov., isolated from the medicinal plant Paris polyphylla.</title>
        <authorList>
            <person name="Fang X.M."/>
            <person name="Bai J.L."/>
            <person name="Su J."/>
            <person name="Zhao L.L."/>
            <person name="Liu H.Y."/>
            <person name="Ma B.P."/>
            <person name="Zhang Y.Q."/>
            <person name="Yu L.Y."/>
        </authorList>
    </citation>
    <scope>NUCLEOTIDE SEQUENCE [LARGE SCALE GENOMIC DNA]</scope>
    <source>
        <strain evidence="2 3">CPCC 204357</strain>
    </source>
</reference>
<dbReference type="PANTHER" id="PTHR21015">
    <property type="entry name" value="UDP-N-ACETYLGLUCOSAMINE--N-ACETYLMURAMYL-(PENTAPEPTIDE) PYROPHOSPHORYL-UNDECAPRENOL N-ACETYLGLUCOSAMINE TRANSFERASE 1"/>
    <property type="match status" value="1"/>
</dbReference>
<proteinExistence type="predicted"/>
<name>A0A4S8PE18_9ACTN</name>
<organism evidence="2 3">
    <name type="scientific">Glycomyces paridis</name>
    <dbReference type="NCBI Taxonomy" id="2126555"/>
    <lineage>
        <taxon>Bacteria</taxon>
        <taxon>Bacillati</taxon>
        <taxon>Actinomycetota</taxon>
        <taxon>Actinomycetes</taxon>
        <taxon>Glycomycetales</taxon>
        <taxon>Glycomycetaceae</taxon>
        <taxon>Glycomyces</taxon>
    </lineage>
</organism>
<feature type="domain" description="Glycosyl transferase family 28 C-terminal" evidence="1">
    <location>
        <begin position="272"/>
        <end position="342"/>
    </location>
</feature>
<dbReference type="AlphaFoldDB" id="A0A4S8PE18"/>
<keyword evidence="3" id="KW-1185">Reference proteome</keyword>
<dbReference type="Proteomes" id="UP000305792">
    <property type="component" value="Unassembled WGS sequence"/>
</dbReference>
<dbReference type="Gene3D" id="3.40.50.2000">
    <property type="entry name" value="Glycogen Phosphorylase B"/>
    <property type="match status" value="2"/>
</dbReference>